<accession>A0A5C8ZBT1</accession>
<dbReference type="OrthoDB" id="9769319at2"/>
<dbReference type="SUPFAM" id="SSF53850">
    <property type="entry name" value="Periplasmic binding protein-like II"/>
    <property type="match status" value="1"/>
</dbReference>
<feature type="signal peptide" evidence="6">
    <location>
        <begin position="1"/>
        <end position="25"/>
    </location>
</feature>
<dbReference type="Pfam" id="PF13416">
    <property type="entry name" value="SBP_bac_8"/>
    <property type="match status" value="1"/>
</dbReference>
<dbReference type="GO" id="GO:0019808">
    <property type="term" value="F:polyamine binding"/>
    <property type="evidence" value="ECO:0007669"/>
    <property type="project" value="InterPro"/>
</dbReference>
<dbReference type="PANTHER" id="PTHR30222">
    <property type="entry name" value="SPERMIDINE/PUTRESCINE-BINDING PERIPLASMIC PROTEIN"/>
    <property type="match status" value="1"/>
</dbReference>
<dbReference type="Proteomes" id="UP000321764">
    <property type="component" value="Unassembled WGS sequence"/>
</dbReference>
<evidence type="ECO:0000256" key="2">
    <source>
        <dbReference type="ARBA" id="ARBA00022448"/>
    </source>
</evidence>
<keyword evidence="3 6" id="KW-0732">Signal</keyword>
<dbReference type="GO" id="GO:0015846">
    <property type="term" value="P:polyamine transport"/>
    <property type="evidence" value="ECO:0007669"/>
    <property type="project" value="InterPro"/>
</dbReference>
<dbReference type="InterPro" id="IPR001188">
    <property type="entry name" value="Sperm_putr-bd"/>
</dbReference>
<protein>
    <recommendedName>
        <fullName evidence="5">Putrescine-binding periplasmic protein</fullName>
    </recommendedName>
</protein>
<dbReference type="Gene3D" id="3.40.190.10">
    <property type="entry name" value="Periplasmic binding protein-like II"/>
    <property type="match status" value="2"/>
</dbReference>
<evidence type="ECO:0000256" key="6">
    <source>
        <dbReference type="SAM" id="SignalP"/>
    </source>
</evidence>
<dbReference type="EMBL" id="VKAD01000001">
    <property type="protein sequence ID" value="TXR54894.1"/>
    <property type="molecule type" value="Genomic_DNA"/>
</dbReference>
<comment type="similarity">
    <text evidence="5">Belongs to the bacterial solute-binding protein PotD/PotF family.</text>
</comment>
<dbReference type="GO" id="GO:0042597">
    <property type="term" value="C:periplasmic space"/>
    <property type="evidence" value="ECO:0007669"/>
    <property type="project" value="UniProtKB-SubCell"/>
</dbReference>
<name>A0A5C8ZBT1_9GAMM</name>
<organism evidence="7 8">
    <name type="scientific">Reinekea thalattae</name>
    <dbReference type="NCBI Taxonomy" id="2593301"/>
    <lineage>
        <taxon>Bacteria</taxon>
        <taxon>Pseudomonadati</taxon>
        <taxon>Pseudomonadota</taxon>
        <taxon>Gammaproteobacteria</taxon>
        <taxon>Oceanospirillales</taxon>
        <taxon>Saccharospirillaceae</taxon>
        <taxon>Reinekea</taxon>
    </lineage>
</organism>
<evidence type="ECO:0000256" key="1">
    <source>
        <dbReference type="ARBA" id="ARBA00004418"/>
    </source>
</evidence>
<keyword evidence="2 5" id="KW-0813">Transport</keyword>
<comment type="caution">
    <text evidence="7">The sequence shown here is derived from an EMBL/GenBank/DDBJ whole genome shotgun (WGS) entry which is preliminary data.</text>
</comment>
<reference evidence="7 8" key="1">
    <citation type="submission" date="2019-07" db="EMBL/GenBank/DDBJ databases">
        <title>Reinekea sp. strain SSH23 genome sequencing and assembly.</title>
        <authorList>
            <person name="Kim I."/>
        </authorList>
    </citation>
    <scope>NUCLEOTIDE SEQUENCE [LARGE SCALE GENOMIC DNA]</scope>
    <source>
        <strain evidence="7 8">SSH23</strain>
    </source>
</reference>
<keyword evidence="8" id="KW-1185">Reference proteome</keyword>
<evidence type="ECO:0000256" key="4">
    <source>
        <dbReference type="ARBA" id="ARBA00022764"/>
    </source>
</evidence>
<dbReference type="InterPro" id="IPR006059">
    <property type="entry name" value="SBP"/>
</dbReference>
<evidence type="ECO:0000256" key="3">
    <source>
        <dbReference type="ARBA" id="ARBA00022729"/>
    </source>
</evidence>
<evidence type="ECO:0000313" key="7">
    <source>
        <dbReference type="EMBL" id="TXR54894.1"/>
    </source>
</evidence>
<evidence type="ECO:0000313" key="8">
    <source>
        <dbReference type="Proteomes" id="UP000321764"/>
    </source>
</evidence>
<proteinExistence type="inferred from homology"/>
<sequence length="367" mass="40580">MLNKPMQKTLLAGLVAATMGHTAIAAEDKVLYIYNWSDYIAEDTIANFEAETGIDVVYDVFDSNEVLEAKILSGNTGFDIVVPTSDFLAAQIQAGAFLPLDKSKLSNYGNLDASLMKVLENADPGNTYSFPYLWGTTGIGYNVDKVAEILGEDAPVNSWDLVFKPEYMEKLSSCGVSFLNAPTEIMSAALNYLGKDPNSTNAKDYQEALELLKPIRPYVTYFHSSQYINDLANGDICVSVGWSGDVLQASDRAYEADNGVEVAYVIPDEGAMAWFDMLAIPKDAKHPENAHLFLNYLLRPEVIADVTNYVWYANPNPSSNEFIDEEILEHEGIYPTAAASEKLYSPKLTPLKISRVINRAWSELMKN</sequence>
<keyword evidence="4 5" id="KW-0574">Periplasm</keyword>
<evidence type="ECO:0000256" key="5">
    <source>
        <dbReference type="PIRNR" id="PIRNR019574"/>
    </source>
</evidence>
<dbReference type="PIRSF" id="PIRSF019574">
    <property type="entry name" value="Periplasmic_polyamine_BP"/>
    <property type="match status" value="1"/>
</dbReference>
<dbReference type="AlphaFoldDB" id="A0A5C8ZBT1"/>
<dbReference type="CDD" id="cd13659">
    <property type="entry name" value="PBP2_PotF"/>
    <property type="match status" value="1"/>
</dbReference>
<comment type="subcellular location">
    <subcellularLocation>
        <location evidence="1 5">Periplasm</location>
    </subcellularLocation>
</comment>
<comment type="function">
    <text evidence="5">Required for the activity of the bacterial periplasmic transport system of putrescine.</text>
</comment>
<gene>
    <name evidence="7" type="ORF">FME95_10275</name>
</gene>
<feature type="chain" id="PRO_5023062808" description="Putrescine-binding periplasmic protein" evidence="6">
    <location>
        <begin position="26"/>
        <end position="367"/>
    </location>
</feature>
<dbReference type="PANTHER" id="PTHR30222:SF18">
    <property type="entry name" value="BIFUNCTIONAL POLYHYDROXYBUTYRATE SYNTHASE _ ABC TRANSPORTER PERIPLASMIC BINDING PROTEIN-RELATED"/>
    <property type="match status" value="1"/>
</dbReference>
<dbReference type="PRINTS" id="PR00909">
    <property type="entry name" value="SPERMDNBNDNG"/>
</dbReference>
<dbReference type="RefSeq" id="WP_147714293.1">
    <property type="nucleotide sequence ID" value="NZ_VKAD01000001.1"/>
</dbReference>